<protein>
    <submittedName>
        <fullName evidence="2">Uncharacterized protein</fullName>
    </submittedName>
</protein>
<dbReference type="RefSeq" id="WP_053233741.1">
    <property type="nucleotide sequence ID" value="NZ_CP011125.1"/>
</dbReference>
<evidence type="ECO:0000313" key="3">
    <source>
        <dbReference type="Proteomes" id="UP000034883"/>
    </source>
</evidence>
<sequence>MRERLLVLALAIVTTACGGGGESVRPTAATPDGDHWESVQDLRFVAPARCATGPFEVRFPAREITWARRLTIEAYGPRRIPLHYSIVRRDGDSIRSELSGSWDDVGPEAHARCRGDVTTTIAAPSASSASGGEILRASDAVTRPGDPAAPELALSAMPELVPHAGEPDGYVVALSQGYAYFTRGVPTRYADGIHTYQYDDTPRDAAAEIVVRIWLSAPGDLDGIVFRFRDQDLVPDGSPEEYAARFAARVESERVRVAEHHATVRAEEEREVARCQREPEEARCVARRVQHPGQPPPPPLVELQPPTPSADVDWVPGFWRFDQTLLDYVWVPGTFVLRPAPPQPAPEVVVRAPEPPPPPMPPPPPPEPTATREIDVAIPPPPPPRAEVIPVPPRVPGVVWVAGAWRLEGRAWVWVPGAWQLPPSAGARPIAPTVRERSGVRIYVPGGWIDIR</sequence>
<gene>
    <name evidence="2" type="ORF">DB32_003731</name>
</gene>
<dbReference type="EMBL" id="CP011125">
    <property type="protein sequence ID" value="AKF06582.1"/>
    <property type="molecule type" value="Genomic_DNA"/>
</dbReference>
<reference evidence="2 3" key="1">
    <citation type="submission" date="2015-03" db="EMBL/GenBank/DDBJ databases">
        <title>Genome assembly of Sandaracinus amylolyticus DSM 53668.</title>
        <authorList>
            <person name="Sharma G."/>
            <person name="Subramanian S."/>
        </authorList>
    </citation>
    <scope>NUCLEOTIDE SEQUENCE [LARGE SCALE GENOMIC DNA]</scope>
    <source>
        <strain evidence="2 3">DSM 53668</strain>
    </source>
</reference>
<keyword evidence="3" id="KW-1185">Reference proteome</keyword>
<proteinExistence type="predicted"/>
<accession>A0A0F6YJV3</accession>
<name>A0A0F6YJV3_9BACT</name>
<feature type="region of interest" description="Disordered" evidence="1">
    <location>
        <begin position="351"/>
        <end position="371"/>
    </location>
</feature>
<organism evidence="2 3">
    <name type="scientific">Sandaracinus amylolyticus</name>
    <dbReference type="NCBI Taxonomy" id="927083"/>
    <lineage>
        <taxon>Bacteria</taxon>
        <taxon>Pseudomonadati</taxon>
        <taxon>Myxococcota</taxon>
        <taxon>Polyangia</taxon>
        <taxon>Polyangiales</taxon>
        <taxon>Sandaracinaceae</taxon>
        <taxon>Sandaracinus</taxon>
    </lineage>
</organism>
<evidence type="ECO:0000313" key="2">
    <source>
        <dbReference type="EMBL" id="AKF06582.1"/>
    </source>
</evidence>
<dbReference type="STRING" id="927083.DB32_003731"/>
<dbReference type="AlphaFoldDB" id="A0A0F6YJV3"/>
<feature type="compositionally biased region" description="Pro residues" evidence="1">
    <location>
        <begin position="353"/>
        <end position="368"/>
    </location>
</feature>
<dbReference type="PROSITE" id="PS51257">
    <property type="entry name" value="PROKAR_LIPOPROTEIN"/>
    <property type="match status" value="1"/>
</dbReference>
<feature type="region of interest" description="Disordered" evidence="1">
    <location>
        <begin position="288"/>
        <end position="307"/>
    </location>
</feature>
<dbReference type="Proteomes" id="UP000034883">
    <property type="component" value="Chromosome"/>
</dbReference>
<evidence type="ECO:0000256" key="1">
    <source>
        <dbReference type="SAM" id="MobiDB-lite"/>
    </source>
</evidence>
<dbReference type="KEGG" id="samy:DB32_003731"/>
<feature type="compositionally biased region" description="Pro residues" evidence="1">
    <location>
        <begin position="293"/>
        <end position="307"/>
    </location>
</feature>